<dbReference type="InterPro" id="IPR001967">
    <property type="entry name" value="Peptidase_S11_N"/>
</dbReference>
<keyword evidence="5" id="KW-0573">Peptidoglycan synthesis</keyword>
<evidence type="ECO:0000256" key="1">
    <source>
        <dbReference type="ARBA" id="ARBA00007164"/>
    </source>
</evidence>
<feature type="compositionally biased region" description="Low complexity" evidence="8">
    <location>
        <begin position="245"/>
        <end position="262"/>
    </location>
</feature>
<feature type="compositionally biased region" description="Basic and acidic residues" evidence="8">
    <location>
        <begin position="320"/>
        <end position="330"/>
    </location>
</feature>
<dbReference type="InterPro" id="IPR018044">
    <property type="entry name" value="Peptidase_S11"/>
</dbReference>
<proteinExistence type="inferred from homology"/>
<dbReference type="PANTHER" id="PTHR21581:SF33">
    <property type="entry name" value="D-ALANYL-D-ALANINE CARBOXYPEPTIDASE DACB"/>
    <property type="match status" value="1"/>
</dbReference>
<dbReference type="Proteomes" id="UP000600946">
    <property type="component" value="Unassembled WGS sequence"/>
</dbReference>
<dbReference type="PANTHER" id="PTHR21581">
    <property type="entry name" value="D-ALANYL-D-ALANINE CARBOXYPEPTIDASE"/>
    <property type="match status" value="1"/>
</dbReference>
<evidence type="ECO:0000256" key="2">
    <source>
        <dbReference type="ARBA" id="ARBA00022729"/>
    </source>
</evidence>
<evidence type="ECO:0000256" key="8">
    <source>
        <dbReference type="SAM" id="MobiDB-lite"/>
    </source>
</evidence>
<gene>
    <name evidence="10" type="ORF">GCM10010326_07510</name>
</gene>
<feature type="compositionally biased region" description="Low complexity" evidence="8">
    <location>
        <begin position="23"/>
        <end position="32"/>
    </location>
</feature>
<accession>A0ABQ2ZL28</accession>
<evidence type="ECO:0000256" key="4">
    <source>
        <dbReference type="ARBA" id="ARBA00022960"/>
    </source>
</evidence>
<feature type="region of interest" description="Disordered" evidence="8">
    <location>
        <begin position="1"/>
        <end position="422"/>
    </location>
</feature>
<keyword evidence="10" id="KW-0121">Carboxypeptidase</keyword>
<feature type="compositionally biased region" description="Pro residues" evidence="8">
    <location>
        <begin position="392"/>
        <end position="405"/>
    </location>
</feature>
<evidence type="ECO:0000313" key="10">
    <source>
        <dbReference type="EMBL" id="GGY17606.1"/>
    </source>
</evidence>
<dbReference type="PRINTS" id="PR00725">
    <property type="entry name" value="DADACBPTASE1"/>
</dbReference>
<feature type="compositionally biased region" description="Low complexity" evidence="8">
    <location>
        <begin position="134"/>
        <end position="156"/>
    </location>
</feature>
<feature type="compositionally biased region" description="Basic and acidic residues" evidence="8">
    <location>
        <begin position="74"/>
        <end position="95"/>
    </location>
</feature>
<comment type="similarity">
    <text evidence="1 7">Belongs to the peptidase S11 family.</text>
</comment>
<dbReference type="Pfam" id="PF00768">
    <property type="entry name" value="Peptidase_S11"/>
    <property type="match status" value="1"/>
</dbReference>
<evidence type="ECO:0000256" key="5">
    <source>
        <dbReference type="ARBA" id="ARBA00022984"/>
    </source>
</evidence>
<protein>
    <submittedName>
        <fullName evidence="10">D-alanyl-D-alanine carboxypeptidase</fullName>
    </submittedName>
</protein>
<comment type="caution">
    <text evidence="10">The sequence shown here is derived from an EMBL/GenBank/DDBJ whole genome shotgun (WGS) entry which is preliminary data.</text>
</comment>
<keyword evidence="11" id="KW-1185">Reference proteome</keyword>
<dbReference type="EMBL" id="BMUU01000001">
    <property type="protein sequence ID" value="GGY17606.1"/>
    <property type="molecule type" value="Genomic_DNA"/>
</dbReference>
<dbReference type="SUPFAM" id="SSF56601">
    <property type="entry name" value="beta-lactamase/transpeptidase-like"/>
    <property type="match status" value="1"/>
</dbReference>
<keyword evidence="2" id="KW-0732">Signal</keyword>
<keyword evidence="4" id="KW-0133">Cell shape</keyword>
<name>A0ABQ2ZL28_9ACTN</name>
<keyword evidence="3" id="KW-0378">Hydrolase</keyword>
<dbReference type="Gene3D" id="3.40.710.10">
    <property type="entry name" value="DD-peptidase/beta-lactamase superfamily"/>
    <property type="match status" value="1"/>
</dbReference>
<organism evidence="10 11">
    <name type="scientific">Streptomyces xanthochromogenes</name>
    <dbReference type="NCBI Taxonomy" id="67384"/>
    <lineage>
        <taxon>Bacteria</taxon>
        <taxon>Bacillati</taxon>
        <taxon>Actinomycetota</taxon>
        <taxon>Actinomycetes</taxon>
        <taxon>Kitasatosporales</taxon>
        <taxon>Streptomycetaceae</taxon>
        <taxon>Streptomyces</taxon>
    </lineage>
</organism>
<feature type="domain" description="Peptidase S11 D-alanyl-D-alanine carboxypeptidase A N-terminal" evidence="9">
    <location>
        <begin position="516"/>
        <end position="721"/>
    </location>
</feature>
<feature type="compositionally biased region" description="Basic and acidic residues" evidence="8">
    <location>
        <begin position="272"/>
        <end position="294"/>
    </location>
</feature>
<dbReference type="InterPro" id="IPR012338">
    <property type="entry name" value="Beta-lactam/transpept-like"/>
</dbReference>
<keyword evidence="6" id="KW-0961">Cell wall biogenesis/degradation</keyword>
<dbReference type="GO" id="GO:0004180">
    <property type="term" value="F:carboxypeptidase activity"/>
    <property type="evidence" value="ECO:0007669"/>
    <property type="project" value="UniProtKB-KW"/>
</dbReference>
<evidence type="ECO:0000259" key="9">
    <source>
        <dbReference type="Pfam" id="PF00768"/>
    </source>
</evidence>
<evidence type="ECO:0000256" key="6">
    <source>
        <dbReference type="ARBA" id="ARBA00023316"/>
    </source>
</evidence>
<feature type="compositionally biased region" description="Basic and acidic residues" evidence="8">
    <location>
        <begin position="33"/>
        <end position="51"/>
    </location>
</feature>
<dbReference type="RefSeq" id="WP_190026154.1">
    <property type="nucleotide sequence ID" value="NZ_JBEYFD010000010.1"/>
</dbReference>
<evidence type="ECO:0000256" key="7">
    <source>
        <dbReference type="RuleBase" id="RU004016"/>
    </source>
</evidence>
<keyword evidence="10" id="KW-0645">Protease</keyword>
<evidence type="ECO:0000313" key="11">
    <source>
        <dbReference type="Proteomes" id="UP000600946"/>
    </source>
</evidence>
<sequence>MNEKNSAKAGGPSGTEAARGDDSAAATAAGETPAERRNGAERDTAPRKDPAQADPGGSNSGSAEPVQDPSPSAERPDRTDPADSADSADRSDLGDKTLVFASPASRGNSPRRAEDAPPTAGEGHADSEGHEGAADGTGSAVDAAAGANSGSAAPASETPPRDGKPPKPGTPSPEAGSSEAGSPGRSTEVPPATGAPVAEASLPKSSAPEASTPEPKATAETAGPQPSGGEGSAPEEPQVPKAAEARVAAAKSDPRAASASVSPAPPTSSPVSDHRAVPTRDAASKPESEPKSETDPASESASASASAAAWARKPSWAARAESESESERTSEFVALKPDLPHPASPRRVAPTPAPPAVGDGPGQGSPEADVTREFGAPPRTDDRTMALTRPPASSPAPPSAAPAPTPATAAGGADAGGPPPPLDLLAQLTNTPPKPETVARTVGRRIKIWGTLVALLAVVLVVVQALRPLPTPTLKLTAESTHTAAGGALSLPWPSEGQAVVDINGLGRMGTYGEMKPLPIGSVAKVMTTYLVLRDHPLKAGDKGPSIPVDQKAQDDYTNGVKEKESVVEVKAGQQVSELEALQAVMLPSANNVARLLARWDASTEEAFIKKMNDTAKELGMTNTTYTDASGLMESTVSTAEDQVKLAKRAMADPVFRAIAKSPSYTSTTTSGGGTIDTARTQNNFNKLVPLNGVVGIKTGSTTKAGGNLLFAAETTVGDSKQLVIGAVFGQHRAPIIDTATAASKSLILAADKALRSETVVKKGDVVGHVDDGLGGTVPVVATKDLSVPVWSGASVGISLTDGGRTLPHTAKAGTQIGTLTVGTGIGEVKVPVALKGDLAEPSFGAKLTRIG</sequence>
<feature type="compositionally biased region" description="Basic and acidic residues" evidence="8">
    <location>
        <begin position="123"/>
        <end position="133"/>
    </location>
</feature>
<feature type="compositionally biased region" description="Low complexity" evidence="8">
    <location>
        <begin position="297"/>
        <end position="319"/>
    </location>
</feature>
<reference evidence="11" key="1">
    <citation type="journal article" date="2019" name="Int. J. Syst. Evol. Microbiol.">
        <title>The Global Catalogue of Microorganisms (GCM) 10K type strain sequencing project: providing services to taxonomists for standard genome sequencing and annotation.</title>
        <authorList>
            <consortium name="The Broad Institute Genomics Platform"/>
            <consortium name="The Broad Institute Genome Sequencing Center for Infectious Disease"/>
            <person name="Wu L."/>
            <person name="Ma J."/>
        </authorList>
    </citation>
    <scope>NUCLEOTIDE SEQUENCE [LARGE SCALE GENOMIC DNA]</scope>
    <source>
        <strain evidence="11">JCM 4594</strain>
    </source>
</reference>
<evidence type="ECO:0000256" key="3">
    <source>
        <dbReference type="ARBA" id="ARBA00022801"/>
    </source>
</evidence>